<accession>X6M4D5</accession>
<evidence type="ECO:0000313" key="2">
    <source>
        <dbReference type="Proteomes" id="UP000023152"/>
    </source>
</evidence>
<keyword evidence="2" id="KW-1185">Reference proteome</keyword>
<comment type="caution">
    <text evidence="1">The sequence shown here is derived from an EMBL/GenBank/DDBJ whole genome shotgun (WGS) entry which is preliminary data.</text>
</comment>
<sequence>MLIVFRHSQRQDQVYNPEIVWKEKYTRPYDPPISDLNLPSEVIRNDLEPSLSKQKELMKVFKPEKVVTSPFLRCVQTAALIGKYYNIDTYEVDNRIAEDIVAIDKYIQRSNTKLEKILNGEDAGKTEDKKEVILPSQVTLKNYLDISLLERNAIKDIISDLTKMEHDKIKITWTHQKFPVDEVEAPKLVLDCVKEYRDYVSNHGNTVIMVTHAKPMSDISLYFKSIPCNPKYCGWFVVTCNNVFDVRSSEYLIARSVFQKKKKKITDSSLFCTTWKPMVTI</sequence>
<gene>
    <name evidence="1" type="ORF">RFI_29518</name>
</gene>
<name>X6M4D5_RETFI</name>
<dbReference type="Gene3D" id="3.40.50.1240">
    <property type="entry name" value="Phosphoglycerate mutase-like"/>
    <property type="match status" value="1"/>
</dbReference>
<protein>
    <recommendedName>
        <fullName evidence="3">Phosphoglycerate mutase family protein</fullName>
    </recommendedName>
</protein>
<dbReference type="SUPFAM" id="SSF53254">
    <property type="entry name" value="Phosphoglycerate mutase-like"/>
    <property type="match status" value="1"/>
</dbReference>
<dbReference type="Proteomes" id="UP000023152">
    <property type="component" value="Unassembled WGS sequence"/>
</dbReference>
<dbReference type="InterPro" id="IPR013078">
    <property type="entry name" value="His_Pase_superF_clade-1"/>
</dbReference>
<dbReference type="EMBL" id="ASPP01025631">
    <property type="protein sequence ID" value="ETO07870.1"/>
    <property type="molecule type" value="Genomic_DNA"/>
</dbReference>
<proteinExistence type="predicted"/>
<dbReference type="OrthoDB" id="302430at2759"/>
<evidence type="ECO:0000313" key="1">
    <source>
        <dbReference type="EMBL" id="ETO07870.1"/>
    </source>
</evidence>
<dbReference type="AlphaFoldDB" id="X6M4D5"/>
<dbReference type="CDD" id="cd07067">
    <property type="entry name" value="HP_PGM_like"/>
    <property type="match status" value="1"/>
</dbReference>
<reference evidence="1 2" key="1">
    <citation type="journal article" date="2013" name="Curr. Biol.">
        <title>The Genome of the Foraminiferan Reticulomyxa filosa.</title>
        <authorList>
            <person name="Glockner G."/>
            <person name="Hulsmann N."/>
            <person name="Schleicher M."/>
            <person name="Noegel A.A."/>
            <person name="Eichinger L."/>
            <person name="Gallinger C."/>
            <person name="Pawlowski J."/>
            <person name="Sierra R."/>
            <person name="Euteneuer U."/>
            <person name="Pillet L."/>
            <person name="Moustafa A."/>
            <person name="Platzer M."/>
            <person name="Groth M."/>
            <person name="Szafranski K."/>
            <person name="Schliwa M."/>
        </authorList>
    </citation>
    <scope>NUCLEOTIDE SEQUENCE [LARGE SCALE GENOMIC DNA]</scope>
</reference>
<evidence type="ECO:0008006" key="3">
    <source>
        <dbReference type="Google" id="ProtNLM"/>
    </source>
</evidence>
<organism evidence="1 2">
    <name type="scientific">Reticulomyxa filosa</name>
    <dbReference type="NCBI Taxonomy" id="46433"/>
    <lineage>
        <taxon>Eukaryota</taxon>
        <taxon>Sar</taxon>
        <taxon>Rhizaria</taxon>
        <taxon>Retaria</taxon>
        <taxon>Foraminifera</taxon>
        <taxon>Monothalamids</taxon>
        <taxon>Reticulomyxidae</taxon>
        <taxon>Reticulomyxa</taxon>
    </lineage>
</organism>
<dbReference type="InterPro" id="IPR029033">
    <property type="entry name" value="His_PPase_superfam"/>
</dbReference>